<feature type="region of interest" description="Disordered" evidence="1">
    <location>
        <begin position="1"/>
        <end position="50"/>
    </location>
</feature>
<reference evidence="2 3" key="1">
    <citation type="submission" date="2017-04" db="EMBL/GenBank/DDBJ databases">
        <title>Draft genome sequence of Marssonina coronaria NL1: causal agent of apple blotch.</title>
        <authorList>
            <person name="Cheng Q."/>
        </authorList>
    </citation>
    <scope>NUCLEOTIDE SEQUENCE [LARGE SCALE GENOMIC DNA]</scope>
    <source>
        <strain evidence="2 3">NL1</strain>
    </source>
</reference>
<evidence type="ECO:0000313" key="3">
    <source>
        <dbReference type="Proteomes" id="UP000242519"/>
    </source>
</evidence>
<comment type="caution">
    <text evidence="2">The sequence shown here is derived from an EMBL/GenBank/DDBJ whole genome shotgun (WGS) entry which is preliminary data.</text>
</comment>
<keyword evidence="3" id="KW-1185">Reference proteome</keyword>
<accession>A0A218Z839</accession>
<proteinExistence type="predicted"/>
<dbReference type="AlphaFoldDB" id="A0A218Z839"/>
<evidence type="ECO:0000313" key="2">
    <source>
        <dbReference type="EMBL" id="OWP04241.1"/>
    </source>
</evidence>
<sequence>MRPLPEPQEASHPEHDFPLRAEPPIRTGSVVTAGPLSTPTPRGGEPVASLDWLVGGENMGVGDMGCGRAASESRGEEVRSWLDPLSGAHPLSCGVPVSKMYVARIHRGSETAPTMPSGDWGTWLERQLYVPVQRSAELPREMYTSVLTIGFPGFGLGVRTVTVAWRRSLGSSGCIALRVSVPPRGYQAIPPIPETPRNMFSKQSGPRTDPLASTDEDGEKKAPHLGKPDPKLGNLHRTSYPSPRSPKAKASGVLFELPPLTVGGVAGRTFDR</sequence>
<feature type="compositionally biased region" description="Basic and acidic residues" evidence="1">
    <location>
        <begin position="9"/>
        <end position="19"/>
    </location>
</feature>
<dbReference type="EMBL" id="MZNU01000116">
    <property type="protein sequence ID" value="OWP04241.1"/>
    <property type="molecule type" value="Genomic_DNA"/>
</dbReference>
<name>A0A218Z839_9HELO</name>
<feature type="compositionally biased region" description="Basic and acidic residues" evidence="1">
    <location>
        <begin position="218"/>
        <end position="230"/>
    </location>
</feature>
<feature type="region of interest" description="Disordered" evidence="1">
    <location>
        <begin position="192"/>
        <end position="252"/>
    </location>
</feature>
<evidence type="ECO:0000256" key="1">
    <source>
        <dbReference type="SAM" id="MobiDB-lite"/>
    </source>
</evidence>
<organism evidence="2 3">
    <name type="scientific">Diplocarpon coronariae</name>
    <dbReference type="NCBI Taxonomy" id="2795749"/>
    <lineage>
        <taxon>Eukaryota</taxon>
        <taxon>Fungi</taxon>
        <taxon>Dikarya</taxon>
        <taxon>Ascomycota</taxon>
        <taxon>Pezizomycotina</taxon>
        <taxon>Leotiomycetes</taxon>
        <taxon>Helotiales</taxon>
        <taxon>Drepanopezizaceae</taxon>
        <taxon>Diplocarpon</taxon>
    </lineage>
</organism>
<dbReference type="InParanoid" id="A0A218Z839"/>
<protein>
    <submittedName>
        <fullName evidence="2">Uncharacterized protein</fullName>
    </submittedName>
</protein>
<gene>
    <name evidence="2" type="ORF">B2J93_9309</name>
</gene>
<dbReference type="Proteomes" id="UP000242519">
    <property type="component" value="Unassembled WGS sequence"/>
</dbReference>